<dbReference type="GO" id="GO:0016117">
    <property type="term" value="P:carotenoid biosynthetic process"/>
    <property type="evidence" value="ECO:0007669"/>
    <property type="project" value="UniProtKB-KW"/>
</dbReference>
<organism evidence="7 8">
    <name type="scientific">Aureibacillus halotolerans</name>
    <dbReference type="NCBI Taxonomy" id="1508390"/>
    <lineage>
        <taxon>Bacteria</taxon>
        <taxon>Bacillati</taxon>
        <taxon>Bacillota</taxon>
        <taxon>Bacilli</taxon>
        <taxon>Bacillales</taxon>
        <taxon>Bacillaceae</taxon>
        <taxon>Aureibacillus</taxon>
    </lineage>
</organism>
<comment type="pathway">
    <text evidence="1 5">Carotenoid biosynthesis.</text>
</comment>
<evidence type="ECO:0000256" key="1">
    <source>
        <dbReference type="ARBA" id="ARBA00004829"/>
    </source>
</evidence>
<dbReference type="AlphaFoldDB" id="A0A4R6UBG1"/>
<evidence type="ECO:0000256" key="3">
    <source>
        <dbReference type="ARBA" id="ARBA00023002"/>
    </source>
</evidence>
<dbReference type="PANTHER" id="PTHR43734">
    <property type="entry name" value="PHYTOENE DESATURASE"/>
    <property type="match status" value="1"/>
</dbReference>
<dbReference type="NCBIfam" id="TIGR02734">
    <property type="entry name" value="crtI_fam"/>
    <property type="match status" value="1"/>
</dbReference>
<accession>A0A4R6UBG1</accession>
<sequence>MSIAIIGSGIGSLTTALLLSKENISIDIYEASDRVGGRLRSLEQGDYRIDAGPTIVLLPEMLLSILEEGGLSLKEIELLPCDPLYDIHFSDGTTFTKYSDLGKQQQELMKTFPEDAASFDRFMTDMEEQYQFGKKMFLERSFSGAKDALRPQILHAFWKLKAYQTVRQRMKKYFTNPKLIDAYSLQTLYVGGNPAQSPALYSLIPYSEHAHGIYYVKGGYARLASILEKELKKRGVRFFTSTRVTNILHDEQQIRGVRVEEEDRLYDTVIYNGDLPAMQDLVSMGNMKKKSRSPKSYVPSSGCFLLYYGLEKTLEAPIHQFFMPDHFLLHMQEVFTNKRLPTDPSFYTFYPSAIDDTLAPKGHSVLYVLVPVPSSDAVDWSRETDAFVEQIEQELERRAFPGFKEAVVWRQIHTPADAKIEGLYEGGSFGIAPMLKQSGMFRPQMKPLPIHGLYAVGASIHPGGGIPIVMQGAKLLADHIKTTDAVRRPLNA</sequence>
<reference evidence="7 8" key="1">
    <citation type="submission" date="2019-03" db="EMBL/GenBank/DDBJ databases">
        <title>Genomic Encyclopedia of Type Strains, Phase IV (KMG-IV): sequencing the most valuable type-strain genomes for metagenomic binning, comparative biology and taxonomic classification.</title>
        <authorList>
            <person name="Goeker M."/>
        </authorList>
    </citation>
    <scope>NUCLEOTIDE SEQUENCE [LARGE SCALE GENOMIC DNA]</scope>
    <source>
        <strain evidence="7 8">DSM 28697</strain>
    </source>
</reference>
<evidence type="ECO:0000313" key="8">
    <source>
        <dbReference type="Proteomes" id="UP000295632"/>
    </source>
</evidence>
<dbReference type="InterPro" id="IPR036188">
    <property type="entry name" value="FAD/NAD-bd_sf"/>
</dbReference>
<feature type="domain" description="Amine oxidase" evidence="6">
    <location>
        <begin position="13"/>
        <end position="478"/>
    </location>
</feature>
<dbReference type="OrthoDB" id="9814556at2"/>
<gene>
    <name evidence="7" type="ORF">EV213_102114</name>
</gene>
<dbReference type="RefSeq" id="WP_133578978.1">
    <property type="nucleotide sequence ID" value="NZ_SNYJ01000002.1"/>
</dbReference>
<comment type="similarity">
    <text evidence="4">Belongs to the carotenoid/retinoid oxidoreductase family. CrtN subfamily.</text>
</comment>
<evidence type="ECO:0000256" key="2">
    <source>
        <dbReference type="ARBA" id="ARBA00022746"/>
    </source>
</evidence>
<proteinExistence type="inferred from homology"/>
<dbReference type="EMBL" id="SNYJ01000002">
    <property type="protein sequence ID" value="TDQ42085.1"/>
    <property type="molecule type" value="Genomic_DNA"/>
</dbReference>
<dbReference type="SUPFAM" id="SSF51905">
    <property type="entry name" value="FAD/NAD(P)-binding domain"/>
    <property type="match status" value="1"/>
</dbReference>
<dbReference type="PANTHER" id="PTHR43734:SF1">
    <property type="entry name" value="PHYTOENE DESATURASE"/>
    <property type="match status" value="1"/>
</dbReference>
<name>A0A4R6UBG1_9BACI</name>
<evidence type="ECO:0000313" key="7">
    <source>
        <dbReference type="EMBL" id="TDQ42085.1"/>
    </source>
</evidence>
<keyword evidence="8" id="KW-1185">Reference proteome</keyword>
<dbReference type="GO" id="GO:0016491">
    <property type="term" value="F:oxidoreductase activity"/>
    <property type="evidence" value="ECO:0007669"/>
    <property type="project" value="UniProtKB-KW"/>
</dbReference>
<dbReference type="Gene3D" id="3.90.660.50">
    <property type="match status" value="1"/>
</dbReference>
<dbReference type="InterPro" id="IPR002937">
    <property type="entry name" value="Amino_oxidase"/>
</dbReference>
<comment type="caution">
    <text evidence="7">The sequence shown here is derived from an EMBL/GenBank/DDBJ whole genome shotgun (WGS) entry which is preliminary data.</text>
</comment>
<keyword evidence="3 5" id="KW-0560">Oxidoreductase</keyword>
<dbReference type="Pfam" id="PF01593">
    <property type="entry name" value="Amino_oxidase"/>
    <property type="match status" value="1"/>
</dbReference>
<dbReference type="Proteomes" id="UP000295632">
    <property type="component" value="Unassembled WGS sequence"/>
</dbReference>
<evidence type="ECO:0000256" key="5">
    <source>
        <dbReference type="RuleBase" id="RU362075"/>
    </source>
</evidence>
<protein>
    <submittedName>
        <fullName evidence="7">Phytoene desaturase</fullName>
    </submittedName>
</protein>
<keyword evidence="2 5" id="KW-0125">Carotenoid biosynthesis</keyword>
<dbReference type="Gene3D" id="3.50.50.60">
    <property type="entry name" value="FAD/NAD(P)-binding domain"/>
    <property type="match status" value="1"/>
</dbReference>
<dbReference type="InterPro" id="IPR014105">
    <property type="entry name" value="Carotenoid/retinoid_OxRdtase"/>
</dbReference>
<evidence type="ECO:0000256" key="4">
    <source>
        <dbReference type="ARBA" id="ARBA00038322"/>
    </source>
</evidence>
<evidence type="ECO:0000259" key="6">
    <source>
        <dbReference type="Pfam" id="PF01593"/>
    </source>
</evidence>